<sequence>MKEKNGCRNLVLVLGDQLTTGISSLRRADPARDRVLMVEVTEEATYVRHHKKKIAFLFSAMRHFAEELRDKGWAVDYVKLDAADNTGSFQGEVARACARLAPKRLLVTEPGEWRVLEDMRGWQQALGLSVELLTDTRFFCSLPEFRAWAGVRKQLRMEHFYREMRKKTGLLMDGGKPAGGKWNYDADNRKPARPDLFMPEPRRFAPDRITKEVLKLVEDRFPDHPGALGPFWFAVTRADAEAALGHFLETALADFGTYQDAMLRGEKFLFHSVLSVYLNAGLLDPMDLCRKVETAYREGQVPINAAEGYIRQILGWREYVRGVYWLKMPSYGDGNVFRASAPLPGFYWTGRTGMRCLSETVGQTLEEAYAHHIQRLMITGNFALLAGVDPREVHEWYLAVYADAYEWVELPNTLGMSQFADGGLLASKPYMSSGNYIDRMSDYCATCAYDVRTKTGEGACPFNALYWHFLDRNTDVLQGNPRLAQPYASWRRMEAGRKQSYLETASEFLKRLRSGAEV</sequence>
<evidence type="ECO:0000313" key="2">
    <source>
        <dbReference type="Proteomes" id="UP000664096"/>
    </source>
</evidence>
<dbReference type="PANTHER" id="PTHR38657">
    <property type="entry name" value="SLR1343 PROTEIN"/>
    <property type="match status" value="1"/>
</dbReference>
<dbReference type="Gene3D" id="3.40.50.620">
    <property type="entry name" value="HUPs"/>
    <property type="match status" value="1"/>
</dbReference>
<dbReference type="InterPro" id="IPR007357">
    <property type="entry name" value="PhrB-like"/>
</dbReference>
<dbReference type="InterPro" id="IPR052551">
    <property type="entry name" value="UV-DNA_repair_photolyase"/>
</dbReference>
<dbReference type="InterPro" id="IPR036134">
    <property type="entry name" value="Crypto/Photolyase_FAD-like_sf"/>
</dbReference>
<dbReference type="Gene3D" id="1.10.579.10">
    <property type="entry name" value="DNA Cyclobutane Dipyrimidine Photolyase, subunit A, domain 3"/>
    <property type="match status" value="1"/>
</dbReference>
<organism evidence="1 2">
    <name type="scientific">Roseibium aggregatum</name>
    <dbReference type="NCBI Taxonomy" id="187304"/>
    <lineage>
        <taxon>Bacteria</taxon>
        <taxon>Pseudomonadati</taxon>
        <taxon>Pseudomonadota</taxon>
        <taxon>Alphaproteobacteria</taxon>
        <taxon>Hyphomicrobiales</taxon>
        <taxon>Stappiaceae</taxon>
        <taxon>Roseibium</taxon>
    </lineage>
</organism>
<comment type="caution">
    <text evidence="1">The sequence shown here is derived from an EMBL/GenBank/DDBJ whole genome shotgun (WGS) entry which is preliminary data.</text>
</comment>
<dbReference type="EMBL" id="JAEKJZ010000005">
    <property type="protein sequence ID" value="MBN9672744.1"/>
    <property type="molecule type" value="Genomic_DNA"/>
</dbReference>
<accession>A0A939EJD9</accession>
<protein>
    <submittedName>
        <fullName evidence="1">Cryptochrome/photolyase family protein</fullName>
    </submittedName>
</protein>
<name>A0A939EJD9_9HYPH</name>
<dbReference type="SUPFAM" id="SSF48173">
    <property type="entry name" value="Cryptochrome/photolyase FAD-binding domain"/>
    <property type="match status" value="1"/>
</dbReference>
<dbReference type="Gene3D" id="1.10.10.1710">
    <property type="entry name" value="Deoxyribodipyrimidine photolyase-related"/>
    <property type="match status" value="1"/>
</dbReference>
<dbReference type="InterPro" id="IPR014729">
    <property type="entry name" value="Rossmann-like_a/b/a_fold"/>
</dbReference>
<dbReference type="RefSeq" id="WP_207142601.1">
    <property type="nucleotide sequence ID" value="NZ_JAEKJZ010000005.1"/>
</dbReference>
<dbReference type="Gene3D" id="1.25.40.80">
    <property type="match status" value="1"/>
</dbReference>
<evidence type="ECO:0000313" key="1">
    <source>
        <dbReference type="EMBL" id="MBN9672744.1"/>
    </source>
</evidence>
<gene>
    <name evidence="1" type="ORF">JF539_20485</name>
</gene>
<dbReference type="Pfam" id="PF04244">
    <property type="entry name" value="DPRP"/>
    <property type="match status" value="1"/>
</dbReference>
<dbReference type="AlphaFoldDB" id="A0A939EJD9"/>
<proteinExistence type="predicted"/>
<reference evidence="1" key="1">
    <citation type="submission" date="2020-12" db="EMBL/GenBank/DDBJ databases">
        <title>Oil enriched cultivation method for isolating marine PHA-producing bacteria.</title>
        <authorList>
            <person name="Zheng W."/>
            <person name="Yu S."/>
            <person name="Huang Y."/>
        </authorList>
    </citation>
    <scope>NUCLEOTIDE SEQUENCE</scope>
    <source>
        <strain evidence="1">SY-2-12</strain>
    </source>
</reference>
<dbReference type="PANTHER" id="PTHR38657:SF1">
    <property type="entry name" value="SLR1343 PROTEIN"/>
    <property type="match status" value="1"/>
</dbReference>
<dbReference type="Proteomes" id="UP000664096">
    <property type="component" value="Unassembled WGS sequence"/>
</dbReference>